<accession>A0AAW1QAV4</accession>
<dbReference type="Pfam" id="PF02824">
    <property type="entry name" value="TGS"/>
    <property type="match status" value="1"/>
</dbReference>
<dbReference type="GO" id="GO:0019003">
    <property type="term" value="F:GDP binding"/>
    <property type="evidence" value="ECO:0007669"/>
    <property type="project" value="UniProtKB-ARBA"/>
</dbReference>
<reference evidence="5 6" key="1">
    <citation type="journal article" date="2024" name="Nat. Commun.">
        <title>Phylogenomics reveals the evolutionary origins of lichenization in chlorophyte algae.</title>
        <authorList>
            <person name="Puginier C."/>
            <person name="Libourel C."/>
            <person name="Otte J."/>
            <person name="Skaloud P."/>
            <person name="Haon M."/>
            <person name="Grisel S."/>
            <person name="Petersen M."/>
            <person name="Berrin J.G."/>
            <person name="Delaux P.M."/>
            <person name="Dal Grande F."/>
            <person name="Keller J."/>
        </authorList>
    </citation>
    <scope>NUCLEOTIDE SEQUENCE [LARGE SCALE GENOMIC DNA]</scope>
    <source>
        <strain evidence="5 6">SAG 2043</strain>
    </source>
</reference>
<gene>
    <name evidence="5" type="ORF">WJX72_000315</name>
</gene>
<keyword evidence="2" id="KW-0342">GTP-binding</keyword>
<dbReference type="NCBIfam" id="TIGR00231">
    <property type="entry name" value="small_GTP"/>
    <property type="match status" value="1"/>
</dbReference>
<dbReference type="Gene3D" id="6.10.140.1070">
    <property type="match status" value="2"/>
</dbReference>
<dbReference type="PANTHER" id="PTHR43127">
    <property type="entry name" value="DEVELOPMENTALLY-REGULATED GTP-BINDING PROTEIN 2"/>
    <property type="match status" value="1"/>
</dbReference>
<dbReference type="InterPro" id="IPR012675">
    <property type="entry name" value="Beta-grasp_dom_sf"/>
</dbReference>
<evidence type="ECO:0000259" key="4">
    <source>
        <dbReference type="PROSITE" id="PS51880"/>
    </source>
</evidence>
<dbReference type="InterPro" id="IPR006074">
    <property type="entry name" value="GTP1-OBG_CS"/>
</dbReference>
<dbReference type="PROSITE" id="PS00905">
    <property type="entry name" value="GTP1_OBG"/>
    <property type="match status" value="1"/>
</dbReference>
<feature type="domain" description="OBG-type G" evidence="3">
    <location>
        <begin position="68"/>
        <end position="293"/>
    </location>
</feature>
<dbReference type="PROSITE" id="PS51880">
    <property type="entry name" value="TGS"/>
    <property type="match status" value="1"/>
</dbReference>
<dbReference type="GO" id="GO:0003924">
    <property type="term" value="F:GTPase activity"/>
    <property type="evidence" value="ECO:0007669"/>
    <property type="project" value="InterPro"/>
</dbReference>
<keyword evidence="6" id="KW-1185">Reference proteome</keyword>
<protein>
    <submittedName>
        <fullName evidence="5">Uncharacterized protein</fullName>
    </submittedName>
</protein>
<dbReference type="Gene3D" id="3.10.20.30">
    <property type="match status" value="1"/>
</dbReference>
<dbReference type="CDD" id="cd01896">
    <property type="entry name" value="DRG"/>
    <property type="match status" value="1"/>
</dbReference>
<dbReference type="Proteomes" id="UP001489004">
    <property type="component" value="Unassembled WGS sequence"/>
</dbReference>
<dbReference type="FunFam" id="3.10.20.30:FF:000003">
    <property type="entry name" value="Developmentally-regulated GTP-binding protein 1"/>
    <property type="match status" value="1"/>
</dbReference>
<comment type="caution">
    <text evidence="5">The sequence shown here is derived from an EMBL/GenBank/DDBJ whole genome shotgun (WGS) entry which is preliminary data.</text>
</comment>
<dbReference type="GO" id="GO:0005525">
    <property type="term" value="F:GTP binding"/>
    <property type="evidence" value="ECO:0007669"/>
    <property type="project" value="UniProtKB-KW"/>
</dbReference>
<dbReference type="PRINTS" id="PR00326">
    <property type="entry name" value="GTP1OBG"/>
</dbReference>
<dbReference type="InterPro" id="IPR027417">
    <property type="entry name" value="P-loop_NTPase"/>
</dbReference>
<dbReference type="Pfam" id="PF16897">
    <property type="entry name" value="MMR_HSR1_Xtn"/>
    <property type="match status" value="1"/>
</dbReference>
<evidence type="ECO:0000256" key="2">
    <source>
        <dbReference type="ARBA" id="ARBA00023134"/>
    </source>
</evidence>
<feature type="domain" description="TGS" evidence="4">
    <location>
        <begin position="293"/>
        <end position="369"/>
    </location>
</feature>
<keyword evidence="1" id="KW-0547">Nucleotide-binding</keyword>
<dbReference type="EMBL" id="JALJOR010000004">
    <property type="protein sequence ID" value="KAK9817662.1"/>
    <property type="molecule type" value="Genomic_DNA"/>
</dbReference>
<dbReference type="InterPro" id="IPR012676">
    <property type="entry name" value="TGS-like"/>
</dbReference>
<dbReference type="InterPro" id="IPR006073">
    <property type="entry name" value="GTP-bd"/>
</dbReference>
<evidence type="ECO:0000313" key="5">
    <source>
        <dbReference type="EMBL" id="KAK9817662.1"/>
    </source>
</evidence>
<evidence type="ECO:0000313" key="6">
    <source>
        <dbReference type="Proteomes" id="UP001489004"/>
    </source>
</evidence>
<organism evidence="5 6">
    <name type="scientific">[Myrmecia] bisecta</name>
    <dbReference type="NCBI Taxonomy" id="41462"/>
    <lineage>
        <taxon>Eukaryota</taxon>
        <taxon>Viridiplantae</taxon>
        <taxon>Chlorophyta</taxon>
        <taxon>core chlorophytes</taxon>
        <taxon>Trebouxiophyceae</taxon>
        <taxon>Trebouxiales</taxon>
        <taxon>Trebouxiaceae</taxon>
        <taxon>Myrmecia</taxon>
    </lineage>
</organism>
<dbReference type="InterPro" id="IPR031662">
    <property type="entry name" value="GTP-binding_2"/>
</dbReference>
<dbReference type="SUPFAM" id="SSF81271">
    <property type="entry name" value="TGS-like"/>
    <property type="match status" value="1"/>
</dbReference>
<dbReference type="InterPro" id="IPR005225">
    <property type="entry name" value="Small_GTP-bd"/>
</dbReference>
<dbReference type="AlphaFoldDB" id="A0AAW1QAV4"/>
<dbReference type="InterPro" id="IPR031167">
    <property type="entry name" value="G_OBG"/>
</dbReference>
<dbReference type="PROSITE" id="PS51710">
    <property type="entry name" value="G_OBG"/>
    <property type="match status" value="1"/>
</dbReference>
<dbReference type="CDD" id="cd17230">
    <property type="entry name" value="TGS_DRG1"/>
    <property type="match status" value="1"/>
</dbReference>
<dbReference type="Pfam" id="PF01926">
    <property type="entry name" value="MMR_HSR1"/>
    <property type="match status" value="1"/>
</dbReference>
<evidence type="ECO:0000256" key="1">
    <source>
        <dbReference type="ARBA" id="ARBA00022741"/>
    </source>
</evidence>
<evidence type="ECO:0000259" key="3">
    <source>
        <dbReference type="PROSITE" id="PS51710"/>
    </source>
</evidence>
<dbReference type="FunFam" id="3.40.50.300:FF:000740">
    <property type="entry name" value="Putative GTP-binding protein 1"/>
    <property type="match status" value="1"/>
</dbReference>
<dbReference type="InterPro" id="IPR045001">
    <property type="entry name" value="DRG"/>
</dbReference>
<dbReference type="InterPro" id="IPR004095">
    <property type="entry name" value="TGS"/>
</dbReference>
<name>A0AAW1QAV4_9CHLO</name>
<dbReference type="SUPFAM" id="SSF52540">
    <property type="entry name" value="P-loop containing nucleoside triphosphate hydrolases"/>
    <property type="match status" value="1"/>
</dbReference>
<proteinExistence type="predicted"/>
<sequence>MTTMQKIKDIEDEMAKTQKNKATSAHLGMLKAKLAKLRRELLEPGTSSGAGGGGGRGEGFDVNKVGDARVGLVGFPSVGKSTLLNKLTGTFSEVASYEFTTLTCIPGVVRYRGAKIQLLDLPGIIEGAKDGKGRGRQVISTARTCNLILIVLDCLKPISHKKLIEHELEGFGIRLNKKPPAITFRKKEKGGINFTTTVPNPKLDLESIKAVCSEYKVHNADIHLKEDCDVDDLVDVIEGSRVYIPAIYVLNKIDQITIEELNVIDKLPHYCPVCAYHEWNLDGLVEMIWEYLDLLRIYTKPKGKLPDYNDPVILPGGRSTIEDFCNRLHKGIIKQFKYALVWGTSCKHRPQKVGKEHVLNDEDIVQLVKKI</sequence>